<reference evidence="2 4" key="1">
    <citation type="journal article" date="2014" name="BMC Genomics">
        <title>Genome sequence of Anopheles sinensis provides insight into genetics basis of mosquito competence for malaria parasites.</title>
        <authorList>
            <person name="Zhou D."/>
            <person name="Zhang D."/>
            <person name="Ding G."/>
            <person name="Shi L."/>
            <person name="Hou Q."/>
            <person name="Ye Y."/>
            <person name="Xu Y."/>
            <person name="Zhou H."/>
            <person name="Xiong C."/>
            <person name="Li S."/>
            <person name="Yu J."/>
            <person name="Hong S."/>
            <person name="Yu X."/>
            <person name="Zou P."/>
            <person name="Chen C."/>
            <person name="Chang X."/>
            <person name="Wang W."/>
            <person name="Lv Y."/>
            <person name="Sun Y."/>
            <person name="Ma L."/>
            <person name="Shen B."/>
            <person name="Zhu C."/>
        </authorList>
    </citation>
    <scope>NUCLEOTIDE SEQUENCE [LARGE SCALE GENOMIC DNA]</scope>
</reference>
<evidence type="ECO:0000313" key="3">
    <source>
        <dbReference type="EnsemblMetazoa" id="ASIC008130-PA"/>
    </source>
</evidence>
<feature type="region of interest" description="Disordered" evidence="1">
    <location>
        <begin position="1"/>
        <end position="26"/>
    </location>
</feature>
<proteinExistence type="predicted"/>
<feature type="compositionally biased region" description="Polar residues" evidence="1">
    <location>
        <begin position="1"/>
        <end position="16"/>
    </location>
</feature>
<name>A0A084VRM5_ANOSI</name>
<evidence type="ECO:0000313" key="2">
    <source>
        <dbReference type="EMBL" id="KFB40619.1"/>
    </source>
</evidence>
<dbReference type="AlphaFoldDB" id="A0A084VRM5"/>
<dbReference type="Proteomes" id="UP000030765">
    <property type="component" value="Unassembled WGS sequence"/>
</dbReference>
<sequence>MSTGVARSQVSNNRQPFDSRESIGSERFPVCGGGFGRSPARSPYLCPAPKRDQRVVVLRGRTWSLATLVANGTKVLISSDQICATKQ</sequence>
<protein>
    <submittedName>
        <fullName evidence="2 3">Uncharacterized protein</fullName>
    </submittedName>
</protein>
<evidence type="ECO:0000313" key="4">
    <source>
        <dbReference type="Proteomes" id="UP000030765"/>
    </source>
</evidence>
<dbReference type="VEuPathDB" id="VectorBase:ASIC008130"/>
<dbReference type="EMBL" id="ATLV01015748">
    <property type="status" value="NOT_ANNOTATED_CDS"/>
    <property type="molecule type" value="Genomic_DNA"/>
</dbReference>
<dbReference type="EnsemblMetazoa" id="ASIC008130-RA">
    <property type="protein sequence ID" value="ASIC008130-PA"/>
    <property type="gene ID" value="ASIC008130"/>
</dbReference>
<evidence type="ECO:0000256" key="1">
    <source>
        <dbReference type="SAM" id="MobiDB-lite"/>
    </source>
</evidence>
<accession>A0A084VRM5</accession>
<reference evidence="3" key="2">
    <citation type="submission" date="2020-05" db="UniProtKB">
        <authorList>
            <consortium name="EnsemblMetazoa"/>
        </authorList>
    </citation>
    <scope>IDENTIFICATION</scope>
</reference>
<gene>
    <name evidence="2" type="ORF">ZHAS_00008130</name>
</gene>
<keyword evidence="4" id="KW-1185">Reference proteome</keyword>
<dbReference type="EMBL" id="KE525033">
    <property type="protein sequence ID" value="KFB40619.1"/>
    <property type="molecule type" value="Genomic_DNA"/>
</dbReference>
<organism evidence="2">
    <name type="scientific">Anopheles sinensis</name>
    <name type="common">Mosquito</name>
    <dbReference type="NCBI Taxonomy" id="74873"/>
    <lineage>
        <taxon>Eukaryota</taxon>
        <taxon>Metazoa</taxon>
        <taxon>Ecdysozoa</taxon>
        <taxon>Arthropoda</taxon>
        <taxon>Hexapoda</taxon>
        <taxon>Insecta</taxon>
        <taxon>Pterygota</taxon>
        <taxon>Neoptera</taxon>
        <taxon>Endopterygota</taxon>
        <taxon>Diptera</taxon>
        <taxon>Nematocera</taxon>
        <taxon>Culicoidea</taxon>
        <taxon>Culicidae</taxon>
        <taxon>Anophelinae</taxon>
        <taxon>Anopheles</taxon>
    </lineage>
</organism>